<dbReference type="Proteomes" id="UP001054837">
    <property type="component" value="Unassembled WGS sequence"/>
</dbReference>
<evidence type="ECO:0000313" key="2">
    <source>
        <dbReference type="Proteomes" id="UP001054837"/>
    </source>
</evidence>
<accession>A0AAV4VHU0</accession>
<dbReference type="AlphaFoldDB" id="A0AAV4VHU0"/>
<comment type="caution">
    <text evidence="1">The sequence shown here is derived from an EMBL/GenBank/DDBJ whole genome shotgun (WGS) entry which is preliminary data.</text>
</comment>
<name>A0AAV4VHU0_9ARAC</name>
<gene>
    <name evidence="1" type="ORF">CDAR_370641</name>
</gene>
<sequence length="85" mass="9717">MSLPRRGVAAHFPRRQVIVNVYGPPLKPRVRYPNDVGLTGDVFEKETLTTTSRITFLTTRFEVAGIKMESRRWLMAAMVSRLLLV</sequence>
<protein>
    <submittedName>
        <fullName evidence="1">Uncharacterized protein</fullName>
    </submittedName>
</protein>
<organism evidence="1 2">
    <name type="scientific">Caerostris darwini</name>
    <dbReference type="NCBI Taxonomy" id="1538125"/>
    <lineage>
        <taxon>Eukaryota</taxon>
        <taxon>Metazoa</taxon>
        <taxon>Ecdysozoa</taxon>
        <taxon>Arthropoda</taxon>
        <taxon>Chelicerata</taxon>
        <taxon>Arachnida</taxon>
        <taxon>Araneae</taxon>
        <taxon>Araneomorphae</taxon>
        <taxon>Entelegynae</taxon>
        <taxon>Araneoidea</taxon>
        <taxon>Araneidae</taxon>
        <taxon>Caerostris</taxon>
    </lineage>
</organism>
<proteinExistence type="predicted"/>
<keyword evidence="2" id="KW-1185">Reference proteome</keyword>
<reference evidence="1 2" key="1">
    <citation type="submission" date="2021-06" db="EMBL/GenBank/DDBJ databases">
        <title>Caerostris darwini draft genome.</title>
        <authorList>
            <person name="Kono N."/>
            <person name="Arakawa K."/>
        </authorList>
    </citation>
    <scope>NUCLEOTIDE SEQUENCE [LARGE SCALE GENOMIC DNA]</scope>
</reference>
<evidence type="ECO:0000313" key="1">
    <source>
        <dbReference type="EMBL" id="GIY69169.1"/>
    </source>
</evidence>
<dbReference type="EMBL" id="BPLQ01013022">
    <property type="protein sequence ID" value="GIY69169.1"/>
    <property type="molecule type" value="Genomic_DNA"/>
</dbReference>